<organism evidence="1 2">
    <name type="scientific">Araneus ventricosus</name>
    <name type="common">Orbweaver spider</name>
    <name type="synonym">Epeira ventricosa</name>
    <dbReference type="NCBI Taxonomy" id="182803"/>
    <lineage>
        <taxon>Eukaryota</taxon>
        <taxon>Metazoa</taxon>
        <taxon>Ecdysozoa</taxon>
        <taxon>Arthropoda</taxon>
        <taxon>Chelicerata</taxon>
        <taxon>Arachnida</taxon>
        <taxon>Araneae</taxon>
        <taxon>Araneomorphae</taxon>
        <taxon>Entelegynae</taxon>
        <taxon>Araneoidea</taxon>
        <taxon>Araneidae</taxon>
        <taxon>Araneus</taxon>
    </lineage>
</organism>
<feature type="non-terminal residue" evidence="1">
    <location>
        <position position="49"/>
    </location>
</feature>
<protein>
    <submittedName>
        <fullName evidence="1">Uncharacterized protein</fullName>
    </submittedName>
</protein>
<keyword evidence="2" id="KW-1185">Reference proteome</keyword>
<proteinExistence type="predicted"/>
<gene>
    <name evidence="1" type="ORF">AVEN_131556_1</name>
</gene>
<reference evidence="1 2" key="1">
    <citation type="journal article" date="2019" name="Sci. Rep.">
        <title>Orb-weaving spider Araneus ventricosus genome elucidates the spidroin gene catalogue.</title>
        <authorList>
            <person name="Kono N."/>
            <person name="Nakamura H."/>
            <person name="Ohtoshi R."/>
            <person name="Moran D.A.P."/>
            <person name="Shinohara A."/>
            <person name="Yoshida Y."/>
            <person name="Fujiwara M."/>
            <person name="Mori M."/>
            <person name="Tomita M."/>
            <person name="Arakawa K."/>
        </authorList>
    </citation>
    <scope>NUCLEOTIDE SEQUENCE [LARGE SCALE GENOMIC DNA]</scope>
</reference>
<sequence length="49" mass="5622">MATCTKFAIEKSPDGVYTVNETSRPLGLNFGFHQQYIKARKINFLRNDT</sequence>
<dbReference type="OrthoDB" id="6728016at2759"/>
<dbReference type="EMBL" id="BGPR01189772">
    <property type="protein sequence ID" value="GBM87943.1"/>
    <property type="molecule type" value="Genomic_DNA"/>
</dbReference>
<evidence type="ECO:0000313" key="2">
    <source>
        <dbReference type="Proteomes" id="UP000499080"/>
    </source>
</evidence>
<accession>A0A4Y2JCB5</accession>
<dbReference type="Proteomes" id="UP000499080">
    <property type="component" value="Unassembled WGS sequence"/>
</dbReference>
<name>A0A4Y2JCB5_ARAVE</name>
<evidence type="ECO:0000313" key="1">
    <source>
        <dbReference type="EMBL" id="GBM87943.1"/>
    </source>
</evidence>
<dbReference type="AlphaFoldDB" id="A0A4Y2JCB5"/>
<comment type="caution">
    <text evidence="1">The sequence shown here is derived from an EMBL/GenBank/DDBJ whole genome shotgun (WGS) entry which is preliminary data.</text>
</comment>